<dbReference type="Pfam" id="PF13450">
    <property type="entry name" value="NAD_binding_8"/>
    <property type="match status" value="1"/>
</dbReference>
<evidence type="ECO:0000256" key="5">
    <source>
        <dbReference type="ARBA" id="ARBA00023002"/>
    </source>
</evidence>
<sequence>MSLIRRVAIIGGGPAGLAAAKALMLEPSKFSIDLFERRDKLGGLWYYHGDKATVLPSVPSTDPNGSEVLLENGYKNRFFSSMYNHLETNLIDRMMEYKDVPFEPRSLAFISRSEVHDYLLKYADTIPEGVNYRLKTNVLEVSKSKGIWSIQSESVEGEAQPEEHYDAIIVANGHTELPFIPNTPGLSEWNRQAPGTITHARYYKDATEFRDKTVLIIGNYASGVDLATQIGTTAKSVYVSVKDESLLIEVDEPNVEYMKLVTSYDFADNRSAYTVDGRKVSGIDTIIFCTGYLYTYPFLEKYLPGVTDGSWVPNVYKQIFNVEDPTLAFVGLPKFIVPMPLSESQSALIARVYSGRLQLPLAEARRQDYQKELAGRESGKSFHSLKPPQDYDYCNEIHDWIIREGLDTSGLVPIFWDSEKITDRQNAKEIKDARYIDVVKHARKLREEGQLFNMPAKAKPIEY</sequence>
<dbReference type="SUPFAM" id="SSF51905">
    <property type="entry name" value="FAD/NAD(P)-binding domain"/>
    <property type="match status" value="2"/>
</dbReference>
<dbReference type="PANTHER" id="PTHR23023">
    <property type="entry name" value="DIMETHYLANILINE MONOOXYGENASE"/>
    <property type="match status" value="1"/>
</dbReference>
<evidence type="ECO:0000256" key="3">
    <source>
        <dbReference type="ARBA" id="ARBA00022827"/>
    </source>
</evidence>
<dbReference type="InterPro" id="IPR000960">
    <property type="entry name" value="Flavin_mOase"/>
</dbReference>
<comment type="similarity">
    <text evidence="1">Belongs to the FMO family.</text>
</comment>
<dbReference type="Pfam" id="PF00743">
    <property type="entry name" value="FMO-like"/>
    <property type="match status" value="2"/>
</dbReference>
<dbReference type="InterPro" id="IPR036188">
    <property type="entry name" value="FAD/NAD-bd_sf"/>
</dbReference>
<dbReference type="GO" id="GO:0050660">
    <property type="term" value="F:flavin adenine dinucleotide binding"/>
    <property type="evidence" value="ECO:0007669"/>
    <property type="project" value="InterPro"/>
</dbReference>
<dbReference type="EMBL" id="LT635757">
    <property type="protein sequence ID" value="SGZ48911.1"/>
    <property type="molecule type" value="Genomic_DNA"/>
</dbReference>
<dbReference type="AlphaFoldDB" id="A0A1L0BF61"/>
<keyword evidence="4" id="KW-0521">NADP</keyword>
<evidence type="ECO:0000256" key="4">
    <source>
        <dbReference type="ARBA" id="ARBA00022857"/>
    </source>
</evidence>
<organism evidence="6 7">
    <name type="scientific">Sungouiella intermedia</name>
    <dbReference type="NCBI Taxonomy" id="45354"/>
    <lineage>
        <taxon>Eukaryota</taxon>
        <taxon>Fungi</taxon>
        <taxon>Dikarya</taxon>
        <taxon>Ascomycota</taxon>
        <taxon>Saccharomycotina</taxon>
        <taxon>Pichiomycetes</taxon>
        <taxon>Metschnikowiaceae</taxon>
        <taxon>Sungouiella</taxon>
    </lineage>
</organism>
<keyword evidence="7" id="KW-1185">Reference proteome</keyword>
<evidence type="ECO:0000313" key="7">
    <source>
        <dbReference type="Proteomes" id="UP000182334"/>
    </source>
</evidence>
<gene>
    <name evidence="6" type="ORF">SAMEA4029010_CIC11G00000001293</name>
</gene>
<name>A0A1L0BF61_9ASCO</name>
<dbReference type="InterPro" id="IPR020946">
    <property type="entry name" value="Flavin_mOase-like"/>
</dbReference>
<dbReference type="Proteomes" id="UP000182334">
    <property type="component" value="Chromosome II"/>
</dbReference>
<dbReference type="Gene3D" id="3.50.50.60">
    <property type="entry name" value="FAD/NAD(P)-binding domain"/>
    <property type="match status" value="2"/>
</dbReference>
<accession>A0A1L0BF61</accession>
<dbReference type="GO" id="GO:0004499">
    <property type="term" value="F:N,N-dimethylaniline monooxygenase activity"/>
    <property type="evidence" value="ECO:0007669"/>
    <property type="project" value="InterPro"/>
</dbReference>
<dbReference type="InterPro" id="IPR050346">
    <property type="entry name" value="FMO-like"/>
</dbReference>
<evidence type="ECO:0000256" key="2">
    <source>
        <dbReference type="ARBA" id="ARBA00022630"/>
    </source>
</evidence>
<dbReference type="GO" id="GO:0050661">
    <property type="term" value="F:NADP binding"/>
    <property type="evidence" value="ECO:0007669"/>
    <property type="project" value="InterPro"/>
</dbReference>
<dbReference type="PRINTS" id="PR00370">
    <property type="entry name" value="FMOXYGENASE"/>
</dbReference>
<dbReference type="OrthoDB" id="66881at2759"/>
<keyword evidence="3" id="KW-0274">FAD</keyword>
<proteinExistence type="inferred from homology"/>
<protein>
    <submittedName>
        <fullName evidence="6">CIC11C00000001293</fullName>
    </submittedName>
</protein>
<keyword evidence="5" id="KW-0560">Oxidoreductase</keyword>
<keyword evidence="2" id="KW-0285">Flavoprotein</keyword>
<evidence type="ECO:0000313" key="6">
    <source>
        <dbReference type="EMBL" id="SGZ48911.1"/>
    </source>
</evidence>
<dbReference type="STRING" id="45354.A0A1L0BF61"/>
<reference evidence="6 7" key="1">
    <citation type="submission" date="2016-10" db="EMBL/GenBank/DDBJ databases">
        <authorList>
            <person name="de Groot N.N."/>
        </authorList>
    </citation>
    <scope>NUCLEOTIDE SEQUENCE [LARGE SCALE GENOMIC DNA]</scope>
    <source>
        <strain evidence="6 7">CBS 141442</strain>
    </source>
</reference>
<evidence type="ECO:0000256" key="1">
    <source>
        <dbReference type="ARBA" id="ARBA00009183"/>
    </source>
</evidence>